<reference evidence="1" key="1">
    <citation type="submission" date="2021-01" db="UniProtKB">
        <authorList>
            <consortium name="EnsemblPlants"/>
        </authorList>
    </citation>
    <scope>IDENTIFICATION</scope>
</reference>
<dbReference type="Gramene" id="Kaladp0067s0246.1.v1.1">
    <property type="protein sequence ID" value="Kaladp0067s0246.1.v1.1"/>
    <property type="gene ID" value="Kaladp0067s0246.v1.1"/>
</dbReference>
<proteinExistence type="predicted"/>
<name>A0A7N0UGI5_KALFE</name>
<dbReference type="PANTHER" id="PTHR37383">
    <property type="entry name" value="OS01G0694200 PROTEIN"/>
    <property type="match status" value="1"/>
</dbReference>
<protein>
    <submittedName>
        <fullName evidence="1">Uncharacterized protein</fullName>
    </submittedName>
</protein>
<keyword evidence="2" id="KW-1185">Reference proteome</keyword>
<dbReference type="PANTHER" id="PTHR37383:SF1">
    <property type="entry name" value="OS01G0694200 PROTEIN"/>
    <property type="match status" value="1"/>
</dbReference>
<dbReference type="EnsemblPlants" id="Kaladp0067s0246.1.v1.1">
    <property type="protein sequence ID" value="Kaladp0067s0246.1.v1.1"/>
    <property type="gene ID" value="Kaladp0067s0246.v1.1"/>
</dbReference>
<organism evidence="1 2">
    <name type="scientific">Kalanchoe fedtschenkoi</name>
    <name type="common">Lavender scallops</name>
    <name type="synonym">South American air plant</name>
    <dbReference type="NCBI Taxonomy" id="63787"/>
    <lineage>
        <taxon>Eukaryota</taxon>
        <taxon>Viridiplantae</taxon>
        <taxon>Streptophyta</taxon>
        <taxon>Embryophyta</taxon>
        <taxon>Tracheophyta</taxon>
        <taxon>Spermatophyta</taxon>
        <taxon>Magnoliopsida</taxon>
        <taxon>eudicotyledons</taxon>
        <taxon>Gunneridae</taxon>
        <taxon>Pentapetalae</taxon>
        <taxon>Saxifragales</taxon>
        <taxon>Crassulaceae</taxon>
        <taxon>Kalanchoe</taxon>
    </lineage>
</organism>
<dbReference type="AlphaFoldDB" id="A0A7N0UGI5"/>
<dbReference type="OMA" id="DNAMKVQ"/>
<accession>A0A7N0UGI5</accession>
<evidence type="ECO:0000313" key="1">
    <source>
        <dbReference type="EnsemblPlants" id="Kaladp0067s0246.1.v1.1"/>
    </source>
</evidence>
<dbReference type="Proteomes" id="UP000594263">
    <property type="component" value="Unplaced"/>
</dbReference>
<sequence>MVLVQASKLDLPQSPHQILSVNYEPSSRSLALTHSDSSLSLYSSVSPLSPQPPSAPQTPTLIPSPISSSAFLLLQSKSPSDSVFVDDTRPVFVASSPLKAGASLCLSFYAVRKGSQVFSKVRVICKQKDVVFDDKLGAVVFKINHGVAVRLSGSVNVFALYSVSSSRIWVFAMKMVSGEAVKLMKCAVIQCTVPVWSISISCGYLLLGEDNGVRVFALRPLVKRQANELLWGDNKHKLIKGKPAVHVFQMHHGAVRTSNQGADTETGCKKLDNGNDVGADFGACAMTMESSFKYHLEQKSATCSASVKLRSIRVGQESGIFKSFDVVNCPLLNSTNTQMTAAKAISIKALTANKFLMLDSLGNLHLLSMSKLTSQMRQLTQFVKVQKLAVLPGTQTVWSSDGFYTVRMMNLAGIDPADSGSGEHVNEDNPTISGNQVIFTSEKIRDVVALSANAILYLGQGWVSGSPGQFRPGFLSWIGAVYIKIKFSL</sequence>
<evidence type="ECO:0000313" key="2">
    <source>
        <dbReference type="Proteomes" id="UP000594263"/>
    </source>
</evidence>